<gene>
    <name evidence="1" type="primary">Ank2</name>
    <name evidence="1" type="ORF">SNEC2469_LOCUS34164</name>
</gene>
<evidence type="ECO:0000313" key="2">
    <source>
        <dbReference type="Proteomes" id="UP000601435"/>
    </source>
</evidence>
<reference evidence="1" key="1">
    <citation type="submission" date="2021-02" db="EMBL/GenBank/DDBJ databases">
        <authorList>
            <person name="Dougan E. K."/>
            <person name="Rhodes N."/>
            <person name="Thang M."/>
            <person name="Chan C."/>
        </authorList>
    </citation>
    <scope>NUCLEOTIDE SEQUENCE</scope>
</reference>
<comment type="caution">
    <text evidence="1">The sequence shown here is derived from an EMBL/GenBank/DDBJ whole genome shotgun (WGS) entry which is preliminary data.</text>
</comment>
<evidence type="ECO:0000313" key="1">
    <source>
        <dbReference type="EMBL" id="CAE7941132.1"/>
    </source>
</evidence>
<dbReference type="AlphaFoldDB" id="A0A813CDD7"/>
<feature type="non-terminal residue" evidence="1">
    <location>
        <position position="1"/>
    </location>
</feature>
<protein>
    <submittedName>
        <fullName evidence="1">Ank2 protein</fullName>
    </submittedName>
</protein>
<dbReference type="Proteomes" id="UP000601435">
    <property type="component" value="Unassembled WGS sequence"/>
</dbReference>
<accession>A0A813CDD7</accession>
<dbReference type="EMBL" id="CAJNJA010093203">
    <property type="protein sequence ID" value="CAE7941132.1"/>
    <property type="molecule type" value="Genomic_DNA"/>
</dbReference>
<organism evidence="1 2">
    <name type="scientific">Symbiodinium necroappetens</name>
    <dbReference type="NCBI Taxonomy" id="1628268"/>
    <lineage>
        <taxon>Eukaryota</taxon>
        <taxon>Sar</taxon>
        <taxon>Alveolata</taxon>
        <taxon>Dinophyceae</taxon>
        <taxon>Suessiales</taxon>
        <taxon>Symbiodiniaceae</taxon>
        <taxon>Symbiodinium</taxon>
    </lineage>
</organism>
<proteinExistence type="predicted"/>
<sequence length="113" mass="13000">MDLFIPDYPIRTKETDLEAPVFSPIAPGLPDQRLDQLDLQANFRDPKEITVSRSSEVIAEDRRVDEAYFTKTELSQIGQDYPEETSPPNLPEIFHQEDEASEIQRAIFPDSYD</sequence>
<keyword evidence="2" id="KW-1185">Reference proteome</keyword>
<name>A0A813CDD7_9DINO</name>